<dbReference type="GO" id="GO:0005576">
    <property type="term" value="C:extracellular region"/>
    <property type="evidence" value="ECO:0007669"/>
    <property type="project" value="UniProtKB-SubCell"/>
</dbReference>
<evidence type="ECO:0000256" key="2">
    <source>
        <dbReference type="ARBA" id="ARBA00008098"/>
    </source>
</evidence>
<dbReference type="GO" id="GO:0005549">
    <property type="term" value="F:odorant binding"/>
    <property type="evidence" value="ECO:0007669"/>
    <property type="project" value="InterPro"/>
</dbReference>
<sequence length="203" mass="23011">MSSYLILSLISLICVEFVELASVSGNQEIGSETILIRNLRNAEGTHEECCGKGKTQFTEEEKKNFEECKQQYQGKYGGDTPSRADVIRTMECVTYCVAKKNNLLDDNGYVKEESFASDMVQIYPEDSVKKIAVANAHNCTLEGNNFAKDNWEQVKTQFCNPASYMAAHCLMNAVDMDCPKEVQNQSDTCQKRRQHLQNMKQNY</sequence>
<evidence type="ECO:0000256" key="3">
    <source>
        <dbReference type="ARBA" id="ARBA00022525"/>
    </source>
</evidence>
<keyword evidence="4" id="KW-0732">Signal</keyword>
<dbReference type="PANTHER" id="PTHR21066">
    <property type="entry name" value="ODORANT-BINDING PROTEIN 59A-RELATED"/>
    <property type="match status" value="1"/>
</dbReference>
<comment type="subcellular location">
    <subcellularLocation>
        <location evidence="1">Secreted</location>
    </subcellularLocation>
</comment>
<evidence type="ECO:0000313" key="5">
    <source>
        <dbReference type="EMBL" id="AMA98161.1"/>
    </source>
</evidence>
<dbReference type="InterPro" id="IPR036728">
    <property type="entry name" value="PBP_GOBP_sf"/>
</dbReference>
<dbReference type="Gene3D" id="1.10.238.270">
    <property type="match status" value="1"/>
</dbReference>
<accession>A0A0X8DCA6</accession>
<comment type="similarity">
    <text evidence="2">Belongs to the PBP/GOBP family.</text>
</comment>
<name>A0A0X8DCA6_BLAGE</name>
<protein>
    <submittedName>
        <fullName evidence="5">Chemosensory protein</fullName>
    </submittedName>
</protein>
<feature type="signal peptide" evidence="4">
    <location>
        <begin position="1"/>
        <end position="20"/>
    </location>
</feature>
<proteinExistence type="evidence at transcript level"/>
<dbReference type="EMBL" id="KT381670">
    <property type="protein sequence ID" value="AMA98161.1"/>
    <property type="molecule type" value="mRNA"/>
</dbReference>
<organism evidence="5">
    <name type="scientific">Blattella germanica</name>
    <name type="common">German cockroach</name>
    <name type="synonym">Blatta germanica</name>
    <dbReference type="NCBI Taxonomy" id="6973"/>
    <lineage>
        <taxon>Eukaryota</taxon>
        <taxon>Metazoa</taxon>
        <taxon>Ecdysozoa</taxon>
        <taxon>Arthropoda</taxon>
        <taxon>Hexapoda</taxon>
        <taxon>Insecta</taxon>
        <taxon>Pterygota</taxon>
        <taxon>Neoptera</taxon>
        <taxon>Polyneoptera</taxon>
        <taxon>Dictyoptera</taxon>
        <taxon>Blattodea</taxon>
        <taxon>Blaberoidea</taxon>
        <taxon>Blattellidae</taxon>
        <taxon>Blattella</taxon>
    </lineage>
</organism>
<feature type="chain" id="PRO_5007065572" evidence="4">
    <location>
        <begin position="21"/>
        <end position="203"/>
    </location>
</feature>
<reference evidence="5" key="1">
    <citation type="submission" date="2015-08" db="EMBL/GenBank/DDBJ databases">
        <title>Transcriptome-Based Identification and Expression Profiles of Chemosensory Genes in German Cockroach, Blattella germanica.</title>
        <authorList>
            <person name="Niu D.-J."/>
        </authorList>
    </citation>
    <scope>NUCLEOTIDE SEQUENCE</scope>
</reference>
<dbReference type="AlphaFoldDB" id="A0A0X8DCA6"/>
<dbReference type="SUPFAM" id="SSF47565">
    <property type="entry name" value="Insect pheromone/odorant-binding proteins"/>
    <property type="match status" value="1"/>
</dbReference>
<dbReference type="InterPro" id="IPR052295">
    <property type="entry name" value="Odorant-binding_protein"/>
</dbReference>
<evidence type="ECO:0000256" key="1">
    <source>
        <dbReference type="ARBA" id="ARBA00004613"/>
    </source>
</evidence>
<evidence type="ECO:0000256" key="4">
    <source>
        <dbReference type="SAM" id="SignalP"/>
    </source>
</evidence>
<keyword evidence="3" id="KW-0964">Secreted</keyword>